<organism evidence="2">
    <name type="scientific">uncultured Caudovirales phage</name>
    <dbReference type="NCBI Taxonomy" id="2100421"/>
    <lineage>
        <taxon>Viruses</taxon>
        <taxon>Duplodnaviria</taxon>
        <taxon>Heunggongvirae</taxon>
        <taxon>Uroviricota</taxon>
        <taxon>Caudoviricetes</taxon>
        <taxon>Peduoviridae</taxon>
        <taxon>Maltschvirus</taxon>
        <taxon>Maltschvirus maltsch</taxon>
    </lineage>
</organism>
<dbReference type="EMBL" id="LR796216">
    <property type="protein sequence ID" value="CAB4127802.1"/>
    <property type="molecule type" value="Genomic_DNA"/>
</dbReference>
<reference evidence="2" key="1">
    <citation type="submission" date="2020-04" db="EMBL/GenBank/DDBJ databases">
        <authorList>
            <person name="Chiriac C."/>
            <person name="Salcher M."/>
            <person name="Ghai R."/>
            <person name="Kavagutti S V."/>
        </authorList>
    </citation>
    <scope>NUCLEOTIDE SEQUENCE</scope>
</reference>
<name>A0A6J5LM09_9CAUD</name>
<dbReference type="InterPro" id="IPR042302">
    <property type="entry name" value="E1_FCCH_sf"/>
</dbReference>
<dbReference type="Gene3D" id="2.40.30.180">
    <property type="entry name" value="Ubiquitin-activating enzyme E1, FCCH domain"/>
    <property type="match status" value="1"/>
</dbReference>
<evidence type="ECO:0000313" key="2">
    <source>
        <dbReference type="EMBL" id="CAB4134020.1"/>
    </source>
</evidence>
<protein>
    <submittedName>
        <fullName evidence="2">Uncharacterized protein</fullName>
    </submittedName>
</protein>
<evidence type="ECO:0000313" key="1">
    <source>
        <dbReference type="EMBL" id="CAB4127802.1"/>
    </source>
</evidence>
<dbReference type="EMBL" id="LR796286">
    <property type="protein sequence ID" value="CAB4134020.1"/>
    <property type="molecule type" value="Genomic_DNA"/>
</dbReference>
<proteinExistence type="predicted"/>
<sequence length="359" mass="37472">MDAIQLLQGNFTATGNVITLPIPSFANWMYVYNMTASAQTATTLNTAFYWQLGMAPNDGIVYQKSNAGTFPITMYTLASQGTQGFTLLDQNSISYDPYATPLVGPAVAFASISNAVQPIVATGSTAGLSVGSVVRLSMTNAQFAANPSNVLGMDFQIDTIVANTSFRFAEILSQAPGAVGGAGTWRIVNINSIFYPKTRYIINITQAVNAVVTTSVNHGYVPGQEVRFNIVNPLNGMTQLNQQVGTVTAVTASTFTVNINTTGYTAFQFPTVAQLVANGPYTFASVDPVGQDTAYSLANNLNTLADATVNQAVIGMQLGGGAGAGTNAGPAGATGDSMFWVSGTSYSTSIIPVPNNLVL</sequence>
<accession>A0A6J5LM09</accession>
<gene>
    <name evidence="2" type="ORF">UFOVP268_6</name>
    <name evidence="1" type="ORF">UFOVP97_44</name>
</gene>